<proteinExistence type="predicted"/>
<dbReference type="AlphaFoldDB" id="A0AAU7V6F0"/>
<feature type="region of interest" description="Disordered" evidence="1">
    <location>
        <begin position="219"/>
        <end position="249"/>
    </location>
</feature>
<feature type="domain" description="SpaA-like prealbumin fold" evidence="3">
    <location>
        <begin position="611"/>
        <end position="700"/>
    </location>
</feature>
<dbReference type="InterPro" id="IPR041033">
    <property type="entry name" value="SpaA_PFL_dom_1"/>
</dbReference>
<evidence type="ECO:0000313" key="6">
    <source>
        <dbReference type="EMBL" id="XBW07665.1"/>
    </source>
</evidence>
<sequence length="756" mass="79713">MNLSAFAPTPAEAAPIEPENVASCAYAGAGDRGPLAGSLCWLDFSGFTTANSAQQYRTGDDAFHDGERTYYNVKDYPVEVEIGSGLVFTAKLDVTGEDRAKAIEARAFPTWETGVRGAFLGRNGFYVLDQNVQPALYQVVNGAPPVTTTVRLHDIQMHLNGRPIDQYSVVVADAETTDAMEQITWTTDSEHGFKLLANSGESAMGNACEATGGGFEISEDRKESTCRSDNTSQDKTGAPMLSVEAPDEPGKPWEVRQEMTGRGQQGVAFAIQTATLQGKLTLSDRYLDPSSGQADQTDFTVRVQHEGGQVWTAQTGSNGLAASTDPATLLESVADDVVSWSVEADDPAVLAEYRQSWTCQLTDQSGQVEELHSTEPPELVVEPGVNAVCTVTLTPPYLALAKETAGTGSYGAAPEDWLLAAGQVSFGPGSVAGTTLPIKPNVSFALSEVPAGTNPNTANYQLTDLICEGQSVSDLVLPPGADIACRFTNSYRPSTLTLVKGFEDPGEVAAGAVLSPDGWTLSAAQPGQTTPVVSGLAGSAAVTLQEVPLGDLVLSETASDEDDGWYSWTGLSCTNGAGHPVDATLQNGVGQITAAPQQDYTCVFQNQPLPGTLTWTKVDRDSQTLLAGSRWTLHGPGQTRIEVEDCQEGSCADTVDQDPRPGAFEIPDLAWGQYELIENQAPVGYQLDDTAHAIVVGPGGTDLELDPIPNAPVVGPVLPQTGGPSALAYLLVGTVLAGGSGLAYARWHSRRGRRRA</sequence>
<evidence type="ECO:0000256" key="1">
    <source>
        <dbReference type="SAM" id="MobiDB-lite"/>
    </source>
</evidence>
<dbReference type="Gene3D" id="2.60.40.10">
    <property type="entry name" value="Immunoglobulins"/>
    <property type="match status" value="1"/>
</dbReference>
<protein>
    <submittedName>
        <fullName evidence="6">CshA/CshB family fibrillar adhesin-related protein</fullName>
    </submittedName>
</protein>
<dbReference type="InterPro" id="IPR045826">
    <property type="entry name" value="SpaA_PFL_dom_2"/>
</dbReference>
<dbReference type="GO" id="GO:0005975">
    <property type="term" value="P:carbohydrate metabolic process"/>
    <property type="evidence" value="ECO:0007669"/>
    <property type="project" value="UniProtKB-ARBA"/>
</dbReference>
<accession>A0AAU7V6F0</accession>
<evidence type="ECO:0000259" key="3">
    <source>
        <dbReference type="Pfam" id="PF17802"/>
    </source>
</evidence>
<dbReference type="EMBL" id="CP138335">
    <property type="protein sequence ID" value="XBW07665.1"/>
    <property type="molecule type" value="Genomic_DNA"/>
</dbReference>
<evidence type="ECO:0000259" key="5">
    <source>
        <dbReference type="Pfam" id="PF19403"/>
    </source>
</evidence>
<dbReference type="InterPro" id="IPR013783">
    <property type="entry name" value="Ig-like_fold"/>
</dbReference>
<keyword evidence="2" id="KW-0472">Membrane</keyword>
<reference evidence="6" key="1">
    <citation type="submission" date="2023-11" db="EMBL/GenBank/DDBJ databases">
        <title>Scrofimicrobium hongkongense sp. nov., isolated from a patient with peritonitis.</title>
        <authorList>
            <person name="Lao H.Y."/>
            <person name="Wong A.Y.P."/>
            <person name="Ng T.L."/>
            <person name="Wong R.Y.L."/>
            <person name="Yau M.C.Y."/>
            <person name="Lam J.Y.W."/>
            <person name="Siu G.K.H."/>
        </authorList>
    </citation>
    <scope>NUCLEOTIDE SEQUENCE</scope>
    <source>
        <strain evidence="6">R131</strain>
    </source>
</reference>
<gene>
    <name evidence="6" type="ORF">SAC06_08455</name>
</gene>
<keyword evidence="2" id="KW-0812">Transmembrane</keyword>
<dbReference type="InterPro" id="IPR040683">
    <property type="entry name" value="CshA_NR2"/>
</dbReference>
<organism evidence="6">
    <name type="scientific">Scrofimicrobium appendicitidis</name>
    <dbReference type="NCBI Taxonomy" id="3079930"/>
    <lineage>
        <taxon>Bacteria</taxon>
        <taxon>Bacillati</taxon>
        <taxon>Actinomycetota</taxon>
        <taxon>Actinomycetes</taxon>
        <taxon>Actinomycetales</taxon>
        <taxon>Actinomycetaceae</taxon>
        <taxon>Scrofimicrobium</taxon>
    </lineage>
</organism>
<feature type="domain" description="Surface adhesin CshA non-repetitive" evidence="4">
    <location>
        <begin position="38"/>
        <end position="270"/>
    </location>
</feature>
<dbReference type="KEGG" id="sapp:SAC06_08455"/>
<dbReference type="RefSeq" id="WP_350257868.1">
    <property type="nucleotide sequence ID" value="NZ_CP138335.1"/>
</dbReference>
<keyword evidence="2" id="KW-1133">Transmembrane helix</keyword>
<evidence type="ECO:0000259" key="4">
    <source>
        <dbReference type="Pfam" id="PF18651"/>
    </source>
</evidence>
<name>A0AAU7V6F0_9ACTO</name>
<evidence type="ECO:0000256" key="2">
    <source>
        <dbReference type="SAM" id="Phobius"/>
    </source>
</evidence>
<feature type="domain" description="SpaA-like prealbumin fold" evidence="5">
    <location>
        <begin position="493"/>
        <end position="579"/>
    </location>
</feature>
<dbReference type="Pfam" id="PF18651">
    <property type="entry name" value="CshA_NR2"/>
    <property type="match status" value="1"/>
</dbReference>
<feature type="transmembrane region" description="Helical" evidence="2">
    <location>
        <begin position="726"/>
        <end position="745"/>
    </location>
</feature>
<dbReference type="Pfam" id="PF19403">
    <property type="entry name" value="SpaA_2"/>
    <property type="match status" value="1"/>
</dbReference>
<dbReference type="Pfam" id="PF17802">
    <property type="entry name" value="SpaA"/>
    <property type="match status" value="1"/>
</dbReference>